<gene>
    <name evidence="1" type="ORF">NCTC12282_00136</name>
</gene>
<evidence type="ECO:0008006" key="3">
    <source>
        <dbReference type="Google" id="ProtNLM"/>
    </source>
</evidence>
<evidence type="ECO:0000313" key="2">
    <source>
        <dbReference type="Proteomes" id="UP000373449"/>
    </source>
</evidence>
<dbReference type="InterPro" id="IPR032344">
    <property type="entry name" value="DUF4862"/>
</dbReference>
<dbReference type="AlphaFoldDB" id="A0A484ZA49"/>
<sequence>MLKQPQGFIVGAYPSAPSFHQREQSLEVEFWQRLAEIPGIGGIEQPCLADLHPYGDDFLFNHIPDSWQIVVTGVMETMRRRGANGGFGLASTDEAQRQACVGLYRHILDKINQANDHFGCKKVLALELQSAPLAGCKDSHSAAACFQTSLHQMLEWDWPCELVVEHCDAMSGVSPRKGFLPLKDEIEVLTAVNKQHNTGISLCINWARSALEAQNITLPVEHIKQCQQAGLLSSVMFSGTTQSGPYGDWQDLHSPFAPFDGAKAGCEESLMTLDIAREIYQLAPANSLSFSGIKLLEIDPQASVEHRVAIIEDGIKALISASQ</sequence>
<evidence type="ECO:0000313" key="1">
    <source>
        <dbReference type="EMBL" id="VFS45264.1"/>
    </source>
</evidence>
<reference evidence="1 2" key="1">
    <citation type="submission" date="2019-03" db="EMBL/GenBank/DDBJ databases">
        <authorList>
            <consortium name="Pathogen Informatics"/>
        </authorList>
    </citation>
    <scope>NUCLEOTIDE SEQUENCE [LARGE SCALE GENOMIC DNA]</scope>
    <source>
        <strain evidence="1 2">NCTC12282</strain>
    </source>
</reference>
<protein>
    <recommendedName>
        <fullName evidence="3">DUF4862 domain-containing protein</fullName>
    </recommendedName>
</protein>
<proteinExistence type="predicted"/>
<dbReference type="EMBL" id="CAADJA010000002">
    <property type="protein sequence ID" value="VFS45264.1"/>
    <property type="molecule type" value="Genomic_DNA"/>
</dbReference>
<organism evidence="1 2">
    <name type="scientific">Budvicia aquatica</name>
    <dbReference type="NCBI Taxonomy" id="82979"/>
    <lineage>
        <taxon>Bacteria</taxon>
        <taxon>Pseudomonadati</taxon>
        <taxon>Pseudomonadota</taxon>
        <taxon>Gammaproteobacteria</taxon>
        <taxon>Enterobacterales</taxon>
        <taxon>Budviciaceae</taxon>
        <taxon>Budvicia</taxon>
    </lineage>
</organism>
<accession>A0A484ZA49</accession>
<name>A0A484ZA49_9GAMM</name>
<dbReference type="Proteomes" id="UP000373449">
    <property type="component" value="Unassembled WGS sequence"/>
</dbReference>
<dbReference type="Pfam" id="PF16154">
    <property type="entry name" value="DUF4862"/>
    <property type="match status" value="1"/>
</dbReference>
<dbReference type="RefSeq" id="WP_029096365.1">
    <property type="nucleotide sequence ID" value="NZ_CAADJA010000002.1"/>
</dbReference>